<dbReference type="OrthoDB" id="3052212at2759"/>
<evidence type="ECO:0000256" key="2">
    <source>
        <dbReference type="ARBA" id="ARBA00022670"/>
    </source>
</evidence>
<dbReference type="InterPro" id="IPR041078">
    <property type="entry name" value="Plavaka"/>
</dbReference>
<organism evidence="6 7">
    <name type="scientific">Collybiopsis confluens</name>
    <dbReference type="NCBI Taxonomy" id="2823264"/>
    <lineage>
        <taxon>Eukaryota</taxon>
        <taxon>Fungi</taxon>
        <taxon>Dikarya</taxon>
        <taxon>Basidiomycota</taxon>
        <taxon>Agaricomycotina</taxon>
        <taxon>Agaricomycetes</taxon>
        <taxon>Agaricomycetidae</taxon>
        <taxon>Agaricales</taxon>
        <taxon>Marasmiineae</taxon>
        <taxon>Omphalotaceae</taxon>
        <taxon>Collybiopsis</taxon>
    </lineage>
</organism>
<evidence type="ECO:0000256" key="3">
    <source>
        <dbReference type="ARBA" id="ARBA00022801"/>
    </source>
</evidence>
<feature type="chain" id="PRO_5034730235" description="Ubiquitin-like protease family profile domain-containing protein" evidence="4">
    <location>
        <begin position="35"/>
        <end position="1187"/>
    </location>
</feature>
<feature type="signal peptide" evidence="4">
    <location>
        <begin position="1"/>
        <end position="34"/>
    </location>
</feature>
<dbReference type="Proteomes" id="UP000518752">
    <property type="component" value="Unassembled WGS sequence"/>
</dbReference>
<dbReference type="Gene3D" id="3.40.395.10">
    <property type="entry name" value="Adenoviral Proteinase, Chain A"/>
    <property type="match status" value="1"/>
</dbReference>
<evidence type="ECO:0000313" key="6">
    <source>
        <dbReference type="EMBL" id="KAF5356508.1"/>
    </source>
</evidence>
<keyword evidence="7" id="KW-1185">Reference proteome</keyword>
<evidence type="ECO:0000256" key="4">
    <source>
        <dbReference type="SAM" id="SignalP"/>
    </source>
</evidence>
<keyword evidence="2" id="KW-0645">Protease</keyword>
<dbReference type="Pfam" id="PF02902">
    <property type="entry name" value="Peptidase_C48"/>
    <property type="match status" value="1"/>
</dbReference>
<protein>
    <recommendedName>
        <fullName evidence="5">Ubiquitin-like protease family profile domain-containing protein</fullName>
    </recommendedName>
</protein>
<dbReference type="PROSITE" id="PS50600">
    <property type="entry name" value="ULP_PROTEASE"/>
    <property type="match status" value="1"/>
</dbReference>
<dbReference type="Pfam" id="PF18759">
    <property type="entry name" value="Plavaka"/>
    <property type="match status" value="2"/>
</dbReference>
<evidence type="ECO:0000256" key="1">
    <source>
        <dbReference type="ARBA" id="ARBA00005234"/>
    </source>
</evidence>
<comment type="similarity">
    <text evidence="1">Belongs to the peptidase C48 family.</text>
</comment>
<evidence type="ECO:0000313" key="7">
    <source>
        <dbReference type="Proteomes" id="UP000518752"/>
    </source>
</evidence>
<dbReference type="InterPro" id="IPR003653">
    <property type="entry name" value="Peptidase_C48_C"/>
</dbReference>
<feature type="domain" description="Ubiquitin-like protease family profile" evidence="5">
    <location>
        <begin position="154"/>
        <end position="1030"/>
    </location>
</feature>
<accession>A0A8H5G1D6</accession>
<dbReference type="InterPro" id="IPR038765">
    <property type="entry name" value="Papain-like_cys_pep_sf"/>
</dbReference>
<dbReference type="GO" id="GO:0019783">
    <property type="term" value="F:ubiquitin-like protein peptidase activity"/>
    <property type="evidence" value="ECO:0007669"/>
    <property type="project" value="UniProtKB-ARBA"/>
</dbReference>
<keyword evidence="3" id="KW-0378">Hydrolase</keyword>
<dbReference type="SUPFAM" id="SSF54001">
    <property type="entry name" value="Cysteine proteinases"/>
    <property type="match status" value="1"/>
</dbReference>
<name>A0A8H5G1D6_9AGAR</name>
<dbReference type="GO" id="GO:0006508">
    <property type="term" value="P:proteolysis"/>
    <property type="evidence" value="ECO:0007669"/>
    <property type="project" value="UniProtKB-KW"/>
</dbReference>
<dbReference type="EMBL" id="JAACJN010000245">
    <property type="protein sequence ID" value="KAF5356508.1"/>
    <property type="molecule type" value="Genomic_DNA"/>
</dbReference>
<keyword evidence="4" id="KW-0732">Signal</keyword>
<reference evidence="6 7" key="1">
    <citation type="journal article" date="2020" name="ISME J.">
        <title>Uncovering the hidden diversity of litter-decomposition mechanisms in mushroom-forming fungi.</title>
        <authorList>
            <person name="Floudas D."/>
            <person name="Bentzer J."/>
            <person name="Ahren D."/>
            <person name="Johansson T."/>
            <person name="Persson P."/>
            <person name="Tunlid A."/>
        </authorList>
    </citation>
    <scope>NUCLEOTIDE SEQUENCE [LARGE SCALE GENOMIC DNA]</scope>
    <source>
        <strain evidence="6 7">CBS 406.79</strain>
    </source>
</reference>
<sequence length="1187" mass="135500">MNRLSLLIHQCHLILPLLNLQCLLSLGNVGELEAAVDQQFSPLFPAPADSFFLNVEAHIKILQDLAGKLTSAAMLYPKFASFIRLHEYVPSNGLALAAFANVQLLLECTNTKRLSLEQALWKGYDNYPDKTERKLRLIMDNVWREGDPTSGKVPNMNISHFQTLETGRWVNDKIVNYFMTKWCTQSGTMGLSTFFANGHLFQPSESEPCVHATVGTLTAENERKVLRWCKQMMKSQNLVANWDSVFIPINERSTHWFSTYIDFRCRQIEIYDSLEINCVNNRRKPITHQKNTQLMLIKQGADVMPGLAFSDNMIGKRLRLAGELLRDYSHDTKHRKYQALQTKNISSRFARTAEAALTAANEPSRVSFGVPPSDTASSENTIGAMNIDDEETIGYDTDDTDGDIVDVTMGGPLDEEERRHNKAFDMALDQAADILLAAEDNGDTFDFLPDPVLPPPNSSNPPAPTPVIWSLFEEDTEFRTWRWHPTAGKVYGHQPDCHRRWEALFSSNNPEFSEAYRPFSSRLEWELAQWAIKEKITQSSFNRLLRIPQIMQVKEKLGVSFLSVRSMLNKVDQIPEHSGPWYTKELAFKNRPNETFTIRHRNPLEAIKALWGDPKFSTDLVYRPAKLFRSRVQSEEERVFSEMWTTYPVYLTLGNIPKALRRKPGARACVLIAYLSVDKPFKDKQSKTLLKLRNYELFHRSMAVVLEPLKEAGNPDGSGVEMTGGDGAVRGVYPLLATYVADSDPEQCLITRTKYGTCPKCCRRANDLGLPTPGERRTQTWTTETIQSARVELQTKGERAIHSCTMKEDISGGNYDPFWVGFPLTDIHRCITPDILHQLYQGVFKHLVDWVQKIVGEEELDERIRRLPSAFGVCHFGKGISSLSQVSGTEHKQIAKILLSCLKGKMELEGIVAVRSLLHFIHLAQYSSHNQDTLQYMQQELDTWHKYRSYFIDHQVRDDFNIPKFHSLMHYVDSIRWLSTTDNYNTEAFERFHIDTAKDGWEASNKRDHFPQMVEWLSCQEKVSSYNVYRSWIDSEQHRSPLNCAENHRDSEVELSFSSHRASKKTPQGLAPQLFSLAKSPQEQGKKLTHILTSHASPLFISNLKLYLNSLLPDIQQETKAFAIQGDLPFTTVDVWHQVKLTPVKLLDEVEREIIKAMPITRKSLIARFDPVMIIDSETAESTALEG</sequence>
<proteinExistence type="inferred from homology"/>
<dbReference type="GO" id="GO:0008234">
    <property type="term" value="F:cysteine-type peptidase activity"/>
    <property type="evidence" value="ECO:0007669"/>
    <property type="project" value="InterPro"/>
</dbReference>
<evidence type="ECO:0000259" key="5">
    <source>
        <dbReference type="PROSITE" id="PS50600"/>
    </source>
</evidence>
<gene>
    <name evidence="6" type="ORF">D9757_014228</name>
</gene>
<comment type="caution">
    <text evidence="6">The sequence shown here is derived from an EMBL/GenBank/DDBJ whole genome shotgun (WGS) entry which is preliminary data.</text>
</comment>
<dbReference type="AlphaFoldDB" id="A0A8H5G1D6"/>